<keyword evidence="2" id="KW-1185">Reference proteome</keyword>
<dbReference type="AlphaFoldDB" id="A0A6S7CA65"/>
<gene>
    <name evidence="1" type="ORF">LMG28138_01858</name>
</gene>
<name>A0A6S7CA65_9BURK</name>
<evidence type="ECO:0000313" key="2">
    <source>
        <dbReference type="Proteomes" id="UP000494115"/>
    </source>
</evidence>
<dbReference type="Proteomes" id="UP000494115">
    <property type="component" value="Unassembled WGS sequence"/>
</dbReference>
<sequence length="85" mass="9470">MPDTKFESHIRTTAWHRVLSESAKDGDDGASVFRMARMAASEAWQASRRAALEEAARECEKRVGHDFSATEYAELIRALANGDTK</sequence>
<evidence type="ECO:0000313" key="1">
    <source>
        <dbReference type="EMBL" id="CAB3784685.1"/>
    </source>
</evidence>
<protein>
    <submittedName>
        <fullName evidence="1">Uncharacterized protein</fullName>
    </submittedName>
</protein>
<reference evidence="1 2" key="1">
    <citation type="submission" date="2020-04" db="EMBL/GenBank/DDBJ databases">
        <authorList>
            <person name="De Canck E."/>
        </authorList>
    </citation>
    <scope>NUCLEOTIDE SEQUENCE [LARGE SCALE GENOMIC DNA]</scope>
    <source>
        <strain evidence="1 2">LMG 28138</strain>
    </source>
</reference>
<proteinExistence type="predicted"/>
<dbReference type="RefSeq" id="WP_175104453.1">
    <property type="nucleotide sequence ID" value="NZ_CADIKM010000006.1"/>
</dbReference>
<accession>A0A6S7CA65</accession>
<dbReference type="EMBL" id="CADIKM010000006">
    <property type="protein sequence ID" value="CAB3784685.1"/>
    <property type="molecule type" value="Genomic_DNA"/>
</dbReference>
<organism evidence="1 2">
    <name type="scientific">Pararobbsia alpina</name>
    <dbReference type="NCBI Taxonomy" id="621374"/>
    <lineage>
        <taxon>Bacteria</taxon>
        <taxon>Pseudomonadati</taxon>
        <taxon>Pseudomonadota</taxon>
        <taxon>Betaproteobacteria</taxon>
        <taxon>Burkholderiales</taxon>
        <taxon>Burkholderiaceae</taxon>
        <taxon>Pararobbsia</taxon>
    </lineage>
</organism>